<proteinExistence type="predicted"/>
<evidence type="ECO:0000313" key="1">
    <source>
        <dbReference type="EMBL" id="AGB03768.1"/>
    </source>
</evidence>
<dbReference type="Proteomes" id="UP000010824">
    <property type="component" value="Chromosome"/>
</dbReference>
<organism evidence="1 2">
    <name type="scientific">Methanoregula formicica (strain DSM 22288 / NBRC 105244 / SMSP)</name>
    <dbReference type="NCBI Taxonomy" id="593750"/>
    <lineage>
        <taxon>Archaea</taxon>
        <taxon>Methanobacteriati</taxon>
        <taxon>Methanobacteriota</taxon>
        <taxon>Stenosarchaea group</taxon>
        <taxon>Methanomicrobia</taxon>
        <taxon>Methanomicrobiales</taxon>
        <taxon>Methanoregulaceae</taxon>
        <taxon>Methanoregula</taxon>
    </lineage>
</organism>
<accession>L0HKC3</accession>
<protein>
    <submittedName>
        <fullName evidence="1">Uncharacterized protein</fullName>
    </submittedName>
</protein>
<dbReference type="STRING" id="593750.Metfor_2785"/>
<dbReference type="InParanoid" id="L0HKC3"/>
<evidence type="ECO:0000313" key="2">
    <source>
        <dbReference type="Proteomes" id="UP000010824"/>
    </source>
</evidence>
<dbReference type="EMBL" id="CP003167">
    <property type="protein sequence ID" value="AGB03768.1"/>
    <property type="molecule type" value="Genomic_DNA"/>
</dbReference>
<name>L0HKC3_METFS</name>
<dbReference type="RefSeq" id="WP_015286730.1">
    <property type="nucleotide sequence ID" value="NC_019943.1"/>
</dbReference>
<dbReference type="OrthoDB" id="378759at2157"/>
<dbReference type="AlphaFoldDB" id="L0HKC3"/>
<gene>
    <name evidence="1" type="ordered locus">Metfor_2785</name>
</gene>
<dbReference type="GeneID" id="14308568"/>
<reference evidence="2" key="1">
    <citation type="submission" date="2011-12" db="EMBL/GenBank/DDBJ databases">
        <title>Complete sequence of Methanoregula formicicum SMSP.</title>
        <authorList>
            <person name="Lucas S."/>
            <person name="Han J."/>
            <person name="Lapidus A."/>
            <person name="Cheng J.-F."/>
            <person name="Goodwin L."/>
            <person name="Pitluck S."/>
            <person name="Peters L."/>
            <person name="Ovchinnikova G."/>
            <person name="Teshima H."/>
            <person name="Detter J.C."/>
            <person name="Han C."/>
            <person name="Tapia R."/>
            <person name="Land M."/>
            <person name="Hauser L."/>
            <person name="Kyrpides N."/>
            <person name="Ivanova N."/>
            <person name="Pagani I."/>
            <person name="Imachi H."/>
            <person name="Tamaki H."/>
            <person name="Sekiguchi Y."/>
            <person name="Kamagata Y."/>
            <person name="Cadillo-Quiroz H."/>
            <person name="Zinder S."/>
            <person name="Liu W.-T."/>
            <person name="Woyke T."/>
        </authorList>
    </citation>
    <scope>NUCLEOTIDE SEQUENCE [LARGE SCALE GENOMIC DNA]</scope>
    <source>
        <strain evidence="2">DSM 22288 / NBRC 105244 / SMSP</strain>
    </source>
</reference>
<dbReference type="HOGENOM" id="CLU_2103478_0_0_2"/>
<dbReference type="KEGG" id="mfo:Metfor_2785"/>
<reference evidence="1 2" key="2">
    <citation type="journal article" date="2014" name="Genome Announc.">
        <title>Complete Genome Sequence of Methanoregula formicica SMSPT, a Mesophilic Hydrogenotrophic Methanogen Isolated from a Methanogenic Upflow Anaerobic Sludge Blanket Reactor.</title>
        <authorList>
            <person name="Yamamoto K."/>
            <person name="Tamaki H."/>
            <person name="Cadillo-Quiroz H."/>
            <person name="Imachi H."/>
            <person name="Kyrpides N."/>
            <person name="Woyke T."/>
            <person name="Goodwin L."/>
            <person name="Zinder S.H."/>
            <person name="Kamagata Y."/>
            <person name="Liu W.T."/>
        </authorList>
    </citation>
    <scope>NUCLEOTIDE SEQUENCE [LARGE SCALE GENOMIC DNA]</scope>
    <source>
        <strain evidence="2">DSM 22288 / NBRC 105244 / SMSP</strain>
    </source>
</reference>
<keyword evidence="2" id="KW-1185">Reference proteome</keyword>
<dbReference type="eggNOG" id="arCOG12699">
    <property type="taxonomic scope" value="Archaea"/>
</dbReference>
<sequence>MKETTKELLKQFERDYEIYVSATEALTYWILYARVTRESDPETRHFHHGLKYVSGPGQDGNVLVLRDPFISDSYSVEDWGKMETIDDFVEKGLARILEEKETMAGMPAGGCGTGCA</sequence>